<protein>
    <recommendedName>
        <fullName evidence="3">2-amino-4-hydroxy-6-hydroxymethyldihydropteridine diphosphokinase</fullName>
        <ecNumber evidence="3">2.7.6.3</ecNumber>
    </recommendedName>
</protein>
<organism evidence="10 11">
    <name type="scientific">Tumebacillus lacus</name>
    <dbReference type="NCBI Taxonomy" id="2995335"/>
    <lineage>
        <taxon>Bacteria</taxon>
        <taxon>Bacillati</taxon>
        <taxon>Bacillota</taxon>
        <taxon>Bacilli</taxon>
        <taxon>Bacillales</taxon>
        <taxon>Alicyclobacillaceae</taxon>
        <taxon>Tumebacillus</taxon>
    </lineage>
</organism>
<proteinExistence type="predicted"/>
<sequence length="177" mass="19743">MAAEWRTGYLSLGANLGDRRLNLRTAIARLDSQPEIQVTQISPLYETKPVGYADQPDFLNLCIEIKTTLSPENLLKITGSTELDLGRQRDIYWGPRTLDIDILLLEGQVLDTEDLILPHPRMKERAFVLLPLADIAGDLVHPVTQQSVSDMADLVVGKEGVFRCQIPLASDYEPTES</sequence>
<dbReference type="SUPFAM" id="SSF55083">
    <property type="entry name" value="6-hydroxymethyl-7,8-dihydropterin pyrophosphokinase, HPPK"/>
    <property type="match status" value="1"/>
</dbReference>
<evidence type="ECO:0000256" key="4">
    <source>
        <dbReference type="ARBA" id="ARBA00022679"/>
    </source>
</evidence>
<dbReference type="Pfam" id="PF01288">
    <property type="entry name" value="HPPK"/>
    <property type="match status" value="1"/>
</dbReference>
<evidence type="ECO:0000313" key="10">
    <source>
        <dbReference type="EMBL" id="MCX7572011.1"/>
    </source>
</evidence>
<comment type="caution">
    <text evidence="10">The sequence shown here is derived from an EMBL/GenBank/DDBJ whole genome shotgun (WGS) entry which is preliminary data.</text>
</comment>
<evidence type="ECO:0000256" key="5">
    <source>
        <dbReference type="ARBA" id="ARBA00022741"/>
    </source>
</evidence>
<accession>A0ABT3X532</accession>
<keyword evidence="6" id="KW-0418">Kinase</keyword>
<keyword evidence="11" id="KW-1185">Reference proteome</keyword>
<comment type="pathway">
    <text evidence="2">Cofactor biosynthesis; tetrahydrofolate biosynthesis; 2-amino-4-hydroxy-6-hydroxymethyl-7,8-dihydropteridine diphosphate from 7,8-dihydroneopterin triphosphate: step 4/4.</text>
</comment>
<feature type="domain" description="7,8-dihydro-6-hydroxymethylpterin-pyrophosphokinase" evidence="9">
    <location>
        <begin position="9"/>
        <end position="136"/>
    </location>
</feature>
<keyword evidence="4 10" id="KW-0808">Transferase</keyword>
<evidence type="ECO:0000256" key="7">
    <source>
        <dbReference type="ARBA" id="ARBA00022840"/>
    </source>
</evidence>
<name>A0ABT3X532_9BACL</name>
<keyword evidence="7" id="KW-0067">ATP-binding</keyword>
<dbReference type="InterPro" id="IPR035907">
    <property type="entry name" value="Hppk_sf"/>
</dbReference>
<dbReference type="EC" id="2.7.6.3" evidence="3"/>
<evidence type="ECO:0000259" key="9">
    <source>
        <dbReference type="Pfam" id="PF01288"/>
    </source>
</evidence>
<evidence type="ECO:0000256" key="3">
    <source>
        <dbReference type="ARBA" id="ARBA00013253"/>
    </source>
</evidence>
<dbReference type="GO" id="GO:0003848">
    <property type="term" value="F:2-amino-4-hydroxy-6-hydroxymethyldihydropteridine diphosphokinase activity"/>
    <property type="evidence" value="ECO:0007669"/>
    <property type="project" value="UniProtKB-EC"/>
</dbReference>
<dbReference type="PANTHER" id="PTHR43071:SF1">
    <property type="entry name" value="2-AMINO-4-HYDROXY-6-HYDROXYMETHYLDIHYDROPTERIDINE PYROPHOSPHOKINASE"/>
    <property type="match status" value="1"/>
</dbReference>
<dbReference type="Proteomes" id="UP001208017">
    <property type="component" value="Unassembled WGS sequence"/>
</dbReference>
<dbReference type="EMBL" id="JAPMLT010000014">
    <property type="protein sequence ID" value="MCX7572011.1"/>
    <property type="molecule type" value="Genomic_DNA"/>
</dbReference>
<dbReference type="Gene3D" id="3.30.70.560">
    <property type="entry name" value="7,8-Dihydro-6-hydroxymethylpterin-pyrophosphokinase HPPK"/>
    <property type="match status" value="1"/>
</dbReference>
<evidence type="ECO:0000313" key="11">
    <source>
        <dbReference type="Proteomes" id="UP001208017"/>
    </source>
</evidence>
<dbReference type="CDD" id="cd00483">
    <property type="entry name" value="HPPK"/>
    <property type="match status" value="1"/>
</dbReference>
<evidence type="ECO:0000256" key="8">
    <source>
        <dbReference type="ARBA" id="ARBA00022909"/>
    </source>
</evidence>
<keyword evidence="8" id="KW-0289">Folate biosynthesis</keyword>
<keyword evidence="5" id="KW-0547">Nucleotide-binding</keyword>
<reference evidence="10 11" key="1">
    <citation type="submission" date="2022-11" db="EMBL/GenBank/DDBJ databases">
        <title>Study of microbial diversity in lake waters.</title>
        <authorList>
            <person name="Zhang J."/>
        </authorList>
    </citation>
    <scope>NUCLEOTIDE SEQUENCE [LARGE SCALE GENOMIC DNA]</scope>
    <source>
        <strain evidence="10 11">DT12</strain>
    </source>
</reference>
<dbReference type="RefSeq" id="WP_267153254.1">
    <property type="nucleotide sequence ID" value="NZ_JAPMLT010000014.1"/>
</dbReference>
<gene>
    <name evidence="10" type="primary">folK</name>
    <name evidence="10" type="ORF">OS242_18900</name>
</gene>
<comment type="catalytic activity">
    <reaction evidence="1">
        <text>6-hydroxymethyl-7,8-dihydropterin + ATP = (7,8-dihydropterin-6-yl)methyl diphosphate + AMP + H(+)</text>
        <dbReference type="Rhea" id="RHEA:11412"/>
        <dbReference type="ChEBI" id="CHEBI:15378"/>
        <dbReference type="ChEBI" id="CHEBI:30616"/>
        <dbReference type="ChEBI" id="CHEBI:44841"/>
        <dbReference type="ChEBI" id="CHEBI:72950"/>
        <dbReference type="ChEBI" id="CHEBI:456215"/>
        <dbReference type="EC" id="2.7.6.3"/>
    </reaction>
</comment>
<evidence type="ECO:0000256" key="6">
    <source>
        <dbReference type="ARBA" id="ARBA00022777"/>
    </source>
</evidence>
<dbReference type="InterPro" id="IPR000550">
    <property type="entry name" value="Hppk"/>
</dbReference>
<dbReference type="NCBIfam" id="TIGR01498">
    <property type="entry name" value="folK"/>
    <property type="match status" value="1"/>
</dbReference>
<evidence type="ECO:0000256" key="1">
    <source>
        <dbReference type="ARBA" id="ARBA00000198"/>
    </source>
</evidence>
<evidence type="ECO:0000256" key="2">
    <source>
        <dbReference type="ARBA" id="ARBA00005051"/>
    </source>
</evidence>
<dbReference type="PANTHER" id="PTHR43071">
    <property type="entry name" value="2-AMINO-4-HYDROXY-6-HYDROXYMETHYLDIHYDROPTERIDINE PYROPHOSPHOKINASE"/>
    <property type="match status" value="1"/>
</dbReference>